<name>A0A8U7MI24_CORMO</name>
<keyword evidence="5" id="KW-1133">Transmembrane helix</keyword>
<reference evidence="10" key="1">
    <citation type="submission" date="2019-10" db="EMBL/GenBank/DDBJ databases">
        <title>Corvus moneduloides (New Caledonian crow) genome, bCorMon1, primary haplotype.</title>
        <authorList>
            <person name="Rutz C."/>
            <person name="Fungtammasan C."/>
            <person name="Mountcastle J."/>
            <person name="Formenti G."/>
            <person name="Chow W."/>
            <person name="Howe K."/>
            <person name="Steele M.P."/>
            <person name="Fernandes J."/>
            <person name="Gilbert M.T.P."/>
            <person name="Fedrigo O."/>
            <person name="Jarvis E.D."/>
            <person name="Gemmell N."/>
        </authorList>
    </citation>
    <scope>NUCLEOTIDE SEQUENCE [LARGE SCALE GENOMIC DNA]</scope>
</reference>
<evidence type="ECO:0000256" key="5">
    <source>
        <dbReference type="ARBA" id="ARBA00022989"/>
    </source>
</evidence>
<reference evidence="9" key="2">
    <citation type="submission" date="2025-08" db="UniProtKB">
        <authorList>
            <consortium name="Ensembl"/>
        </authorList>
    </citation>
    <scope>IDENTIFICATION</scope>
</reference>
<comment type="similarity">
    <text evidence="2">Belongs to the FAM174 family.</text>
</comment>
<dbReference type="AlphaFoldDB" id="A0A8U7MI24"/>
<dbReference type="Proteomes" id="UP000694553">
    <property type="component" value="Unassembled WGS sequence"/>
</dbReference>
<keyword evidence="10" id="KW-1185">Reference proteome</keyword>
<feature type="region of interest" description="Disordered" evidence="8">
    <location>
        <begin position="170"/>
        <end position="198"/>
    </location>
</feature>
<keyword evidence="6" id="KW-0472">Membrane</keyword>
<comment type="subcellular location">
    <subcellularLocation>
        <location evidence="1">Membrane</location>
        <topology evidence="1">Single-pass type I membrane protein</topology>
    </subcellularLocation>
</comment>
<dbReference type="GO" id="GO:0016020">
    <property type="term" value="C:membrane"/>
    <property type="evidence" value="ECO:0007669"/>
    <property type="project" value="UniProtKB-SubCell"/>
</dbReference>
<evidence type="ECO:0000256" key="1">
    <source>
        <dbReference type="ARBA" id="ARBA00004479"/>
    </source>
</evidence>
<evidence type="ECO:0000256" key="8">
    <source>
        <dbReference type="SAM" id="MobiDB-lite"/>
    </source>
</evidence>
<reference evidence="9" key="3">
    <citation type="submission" date="2025-09" db="UniProtKB">
        <authorList>
            <consortium name="Ensembl"/>
        </authorList>
    </citation>
    <scope>IDENTIFICATION</scope>
</reference>
<feature type="compositionally biased region" description="Acidic residues" evidence="8">
    <location>
        <begin position="181"/>
        <end position="191"/>
    </location>
</feature>
<dbReference type="Ensembl" id="ENSCMUT00000037080.1">
    <property type="protein sequence ID" value="ENSCMUP00000031810.1"/>
    <property type="gene ID" value="ENSCMUG00000020126.1"/>
</dbReference>
<dbReference type="InterPro" id="IPR009565">
    <property type="entry name" value="FAM174-like"/>
</dbReference>
<feature type="compositionally biased region" description="Basic and acidic residues" evidence="8">
    <location>
        <begin position="134"/>
        <end position="151"/>
    </location>
</feature>
<protein>
    <submittedName>
        <fullName evidence="9">Uncharacterized protein</fullName>
    </submittedName>
</protein>
<dbReference type="PANTHER" id="PTHR28607">
    <property type="entry name" value="EXPRESSED PROTEIN"/>
    <property type="match status" value="1"/>
</dbReference>
<keyword evidence="7" id="KW-0325">Glycoprotein</keyword>
<organism evidence="9 10">
    <name type="scientific">Corvus moneduloides</name>
    <name type="common">New Caledonian crow</name>
    <dbReference type="NCBI Taxonomy" id="1196302"/>
    <lineage>
        <taxon>Eukaryota</taxon>
        <taxon>Metazoa</taxon>
        <taxon>Chordata</taxon>
        <taxon>Craniata</taxon>
        <taxon>Vertebrata</taxon>
        <taxon>Euteleostomi</taxon>
        <taxon>Archelosauria</taxon>
        <taxon>Archosauria</taxon>
        <taxon>Dinosauria</taxon>
        <taxon>Saurischia</taxon>
        <taxon>Theropoda</taxon>
        <taxon>Coelurosauria</taxon>
        <taxon>Aves</taxon>
        <taxon>Neognathae</taxon>
        <taxon>Neoaves</taxon>
        <taxon>Telluraves</taxon>
        <taxon>Australaves</taxon>
        <taxon>Passeriformes</taxon>
        <taxon>Corvoidea</taxon>
        <taxon>Corvidae</taxon>
        <taxon>Corvus</taxon>
    </lineage>
</organism>
<sequence>MMHSKPGPKRVWLAQQPLGSRAGLPAWQTRALLRSCRKSGQELGSKWDFPAWGTPAACVRGGRRDWSGHGAKRVRLRWSIWGCVGLVVVVVGHWDGCPGSHGVLHHGDTQRPAGDAGPDGEVSRLSVRLLGRGSRKETGTAGARHREEAKPWLRSGKRIKKTRKYDIITTPAERVEMAPLNEEDDEDEDSTVFDVKYR</sequence>
<evidence type="ECO:0000313" key="9">
    <source>
        <dbReference type="Ensembl" id="ENSCMUP00000031810.1"/>
    </source>
</evidence>
<dbReference type="PANTHER" id="PTHR28607:SF3">
    <property type="entry name" value="MEMBRANE PROTEIN FAM174B"/>
    <property type="match status" value="1"/>
</dbReference>
<feature type="region of interest" description="Disordered" evidence="8">
    <location>
        <begin position="133"/>
        <end position="155"/>
    </location>
</feature>
<dbReference type="Pfam" id="PF06679">
    <property type="entry name" value="DUF1180"/>
    <property type="match status" value="1"/>
</dbReference>
<accession>A0A8U7MI24</accession>
<evidence type="ECO:0000256" key="4">
    <source>
        <dbReference type="ARBA" id="ARBA00022729"/>
    </source>
</evidence>
<evidence type="ECO:0000256" key="7">
    <source>
        <dbReference type="ARBA" id="ARBA00023180"/>
    </source>
</evidence>
<keyword evidence="3" id="KW-0812">Transmembrane</keyword>
<evidence type="ECO:0000313" key="10">
    <source>
        <dbReference type="Proteomes" id="UP000694553"/>
    </source>
</evidence>
<evidence type="ECO:0000256" key="6">
    <source>
        <dbReference type="ARBA" id="ARBA00023136"/>
    </source>
</evidence>
<evidence type="ECO:0000256" key="3">
    <source>
        <dbReference type="ARBA" id="ARBA00022692"/>
    </source>
</evidence>
<proteinExistence type="inferred from homology"/>
<evidence type="ECO:0000256" key="2">
    <source>
        <dbReference type="ARBA" id="ARBA00006986"/>
    </source>
</evidence>
<keyword evidence="4" id="KW-0732">Signal</keyword>